<dbReference type="InterPro" id="IPR011712">
    <property type="entry name" value="Sig_transdc_His_kin_sub3_dim/P"/>
</dbReference>
<feature type="region of interest" description="Disordered" evidence="9">
    <location>
        <begin position="346"/>
        <end position="367"/>
    </location>
</feature>
<dbReference type="Gene3D" id="3.30.565.10">
    <property type="entry name" value="Histidine kinase-like ATPase, C-terminal domain"/>
    <property type="match status" value="1"/>
</dbReference>
<evidence type="ECO:0000256" key="6">
    <source>
        <dbReference type="ARBA" id="ARBA00022777"/>
    </source>
</evidence>
<evidence type="ECO:0000256" key="8">
    <source>
        <dbReference type="ARBA" id="ARBA00023012"/>
    </source>
</evidence>
<dbReference type="InterPro" id="IPR003594">
    <property type="entry name" value="HATPase_dom"/>
</dbReference>
<dbReference type="STRING" id="452652.KSE_59510"/>
<feature type="transmembrane region" description="Helical" evidence="10">
    <location>
        <begin position="98"/>
        <end position="114"/>
    </location>
</feature>
<dbReference type="Proteomes" id="UP000007076">
    <property type="component" value="Chromosome"/>
</dbReference>
<evidence type="ECO:0000256" key="10">
    <source>
        <dbReference type="SAM" id="Phobius"/>
    </source>
</evidence>
<feature type="domain" description="Histidine kinase/HSP90-like ATPase" evidence="11">
    <location>
        <begin position="306"/>
        <end position="412"/>
    </location>
</feature>
<accession>E4N0N7</accession>
<dbReference type="GO" id="GO:0005524">
    <property type="term" value="F:ATP binding"/>
    <property type="evidence" value="ECO:0007669"/>
    <property type="project" value="UniProtKB-KW"/>
</dbReference>
<dbReference type="KEGG" id="ksk:KSE_59510"/>
<dbReference type="eggNOG" id="COG4585">
    <property type="taxonomic scope" value="Bacteria"/>
</dbReference>
<feature type="transmembrane region" description="Helical" evidence="10">
    <location>
        <begin position="126"/>
        <end position="145"/>
    </location>
</feature>
<name>E4N0N7_KITSK</name>
<evidence type="ECO:0000313" key="13">
    <source>
        <dbReference type="EMBL" id="BAJ31721.1"/>
    </source>
</evidence>
<dbReference type="CDD" id="cd16917">
    <property type="entry name" value="HATPase_UhpB-NarQ-NarX-like"/>
    <property type="match status" value="1"/>
</dbReference>
<dbReference type="InterPro" id="IPR050482">
    <property type="entry name" value="Sensor_HK_TwoCompSys"/>
</dbReference>
<keyword evidence="10" id="KW-0812">Transmembrane</keyword>
<comment type="catalytic activity">
    <reaction evidence="1">
        <text>ATP + protein L-histidine = ADP + protein N-phospho-L-histidine.</text>
        <dbReference type="EC" id="2.7.13.3"/>
    </reaction>
</comment>
<gene>
    <name evidence="13" type="ordered locus">KSE_59510</name>
</gene>
<evidence type="ECO:0000256" key="3">
    <source>
        <dbReference type="ARBA" id="ARBA00022553"/>
    </source>
</evidence>
<evidence type="ECO:0000259" key="11">
    <source>
        <dbReference type="Pfam" id="PF02518"/>
    </source>
</evidence>
<keyword evidence="10" id="KW-1133">Transmembrane helix</keyword>
<dbReference type="AlphaFoldDB" id="E4N0N7"/>
<keyword evidence="3" id="KW-0597">Phosphoprotein</keyword>
<proteinExistence type="predicted"/>
<feature type="region of interest" description="Disordered" evidence="9">
    <location>
        <begin position="383"/>
        <end position="403"/>
    </location>
</feature>
<feature type="transmembrane region" description="Helical" evidence="10">
    <location>
        <begin position="151"/>
        <end position="176"/>
    </location>
</feature>
<dbReference type="Gene3D" id="1.20.5.1930">
    <property type="match status" value="1"/>
</dbReference>
<keyword evidence="14" id="KW-1185">Reference proteome</keyword>
<evidence type="ECO:0000313" key="14">
    <source>
        <dbReference type="Proteomes" id="UP000007076"/>
    </source>
</evidence>
<keyword evidence="4" id="KW-0808">Transferase</keyword>
<reference evidence="13 14" key="1">
    <citation type="journal article" date="2010" name="DNA Res.">
        <title>Genome sequence of Kitasatospora setae NBRC 14216T: an evolutionary snapshot of the family Streptomycetaceae.</title>
        <authorList>
            <person name="Ichikawa N."/>
            <person name="Oguchi A."/>
            <person name="Ikeda H."/>
            <person name="Ishikawa J."/>
            <person name="Kitani S."/>
            <person name="Watanabe Y."/>
            <person name="Nakamura S."/>
            <person name="Katano Y."/>
            <person name="Kishi E."/>
            <person name="Sasagawa M."/>
            <person name="Ankai A."/>
            <person name="Fukui S."/>
            <person name="Hashimoto Y."/>
            <person name="Kamata S."/>
            <person name="Otoguro M."/>
            <person name="Tanikawa S."/>
            <person name="Nihira T."/>
            <person name="Horinouchi S."/>
            <person name="Ohnishi Y."/>
            <person name="Hayakawa M."/>
            <person name="Kuzuyama T."/>
            <person name="Arisawa A."/>
            <person name="Nomoto F."/>
            <person name="Miura H."/>
            <person name="Takahashi Y."/>
            <person name="Fujita N."/>
        </authorList>
    </citation>
    <scope>NUCLEOTIDE SEQUENCE [LARGE SCALE GENOMIC DNA]</scope>
    <source>
        <strain evidence="14">ATCC 33774 / DSM 43861 / JCM 3304 / KCC A-0304 / NBRC 14216 / KM-6054</strain>
    </source>
</reference>
<dbReference type="EMBL" id="AP010968">
    <property type="protein sequence ID" value="BAJ31721.1"/>
    <property type="molecule type" value="Genomic_DNA"/>
</dbReference>
<sequence length="416" mass="43366">MQSEQAGRDGRAERPERLRRLRRVCCGLLAAGLVFLALLAPPGARAGALLVAGLAGLAVTAAALRRPWRRCGPAGPAGLVALLSLAVDAGYFGPRGLVLLWLPFEYAALLVLAGRTVRRSAARRAAFAAAAVVLAALALPLRFTVRLPQAVLGTSVVAAAAAALPVAVAIGTGLHLRRQDERQARAVRLARREQRLEVARDLHDFVAHEVTGILLEVQAAQFSGYDERQTGELLARLEAAGTRALDSMDHTLRTLRERETPGAGPGLAELPALVDRFRAAGPADTVLTLTTPEPGTADTVPPETGDTAYRVVLEALTNIRRHAARAGHLHVEVTRTGDPAVLRVTVTDSGGRDPAATPPRRPGEGGTGLAALAARVHALGGTLTAGPHTATATPGRPGASGAGWRVRAELPLHDGP</sequence>
<keyword evidence="10" id="KW-0472">Membrane</keyword>
<protein>
    <recommendedName>
        <fullName evidence="2">histidine kinase</fullName>
        <ecNumber evidence="2">2.7.13.3</ecNumber>
    </recommendedName>
</protein>
<keyword evidence="7" id="KW-0067">ATP-binding</keyword>
<evidence type="ECO:0000256" key="7">
    <source>
        <dbReference type="ARBA" id="ARBA00022840"/>
    </source>
</evidence>
<dbReference type="InterPro" id="IPR036890">
    <property type="entry name" value="HATPase_C_sf"/>
</dbReference>
<dbReference type="Pfam" id="PF07730">
    <property type="entry name" value="HisKA_3"/>
    <property type="match status" value="1"/>
</dbReference>
<dbReference type="GO" id="GO:0000155">
    <property type="term" value="F:phosphorelay sensor kinase activity"/>
    <property type="evidence" value="ECO:0007669"/>
    <property type="project" value="InterPro"/>
</dbReference>
<dbReference type="SUPFAM" id="SSF55874">
    <property type="entry name" value="ATPase domain of HSP90 chaperone/DNA topoisomerase II/histidine kinase"/>
    <property type="match status" value="1"/>
</dbReference>
<feature type="transmembrane region" description="Helical" evidence="10">
    <location>
        <begin position="21"/>
        <end position="40"/>
    </location>
</feature>
<keyword evidence="8" id="KW-0902">Two-component regulatory system</keyword>
<feature type="domain" description="Signal transduction histidine kinase subgroup 3 dimerisation and phosphoacceptor" evidence="12">
    <location>
        <begin position="195"/>
        <end position="258"/>
    </location>
</feature>
<dbReference type="GO" id="GO:0046983">
    <property type="term" value="F:protein dimerization activity"/>
    <property type="evidence" value="ECO:0007669"/>
    <property type="project" value="InterPro"/>
</dbReference>
<dbReference type="PANTHER" id="PTHR24421">
    <property type="entry name" value="NITRATE/NITRITE SENSOR PROTEIN NARX-RELATED"/>
    <property type="match status" value="1"/>
</dbReference>
<keyword evidence="6 13" id="KW-0418">Kinase</keyword>
<evidence type="ECO:0000256" key="5">
    <source>
        <dbReference type="ARBA" id="ARBA00022741"/>
    </source>
</evidence>
<evidence type="ECO:0000256" key="1">
    <source>
        <dbReference type="ARBA" id="ARBA00000085"/>
    </source>
</evidence>
<dbReference type="PATRIC" id="fig|452652.3.peg.5959"/>
<evidence type="ECO:0000259" key="12">
    <source>
        <dbReference type="Pfam" id="PF07730"/>
    </source>
</evidence>
<dbReference type="PANTHER" id="PTHR24421:SF10">
    <property type="entry name" value="NITRATE_NITRITE SENSOR PROTEIN NARQ"/>
    <property type="match status" value="1"/>
</dbReference>
<dbReference type="Pfam" id="PF02518">
    <property type="entry name" value="HATPase_c"/>
    <property type="match status" value="1"/>
</dbReference>
<keyword evidence="5" id="KW-0547">Nucleotide-binding</keyword>
<feature type="transmembrane region" description="Helical" evidence="10">
    <location>
        <begin position="46"/>
        <end position="64"/>
    </location>
</feature>
<evidence type="ECO:0000256" key="4">
    <source>
        <dbReference type="ARBA" id="ARBA00022679"/>
    </source>
</evidence>
<organism evidence="13 14">
    <name type="scientific">Kitasatospora setae (strain ATCC 33774 / DSM 43861 / JCM 3304 / KCC A-0304 / NBRC 14216 / KM-6054)</name>
    <name type="common">Streptomyces setae</name>
    <dbReference type="NCBI Taxonomy" id="452652"/>
    <lineage>
        <taxon>Bacteria</taxon>
        <taxon>Bacillati</taxon>
        <taxon>Actinomycetota</taxon>
        <taxon>Actinomycetes</taxon>
        <taxon>Kitasatosporales</taxon>
        <taxon>Streptomycetaceae</taxon>
        <taxon>Kitasatospora</taxon>
    </lineage>
</organism>
<dbReference type="RefSeq" id="WP_014139018.1">
    <property type="nucleotide sequence ID" value="NC_016109.1"/>
</dbReference>
<feature type="transmembrane region" description="Helical" evidence="10">
    <location>
        <begin position="71"/>
        <end position="92"/>
    </location>
</feature>
<evidence type="ECO:0000256" key="9">
    <source>
        <dbReference type="SAM" id="MobiDB-lite"/>
    </source>
</evidence>
<evidence type="ECO:0000256" key="2">
    <source>
        <dbReference type="ARBA" id="ARBA00012438"/>
    </source>
</evidence>
<dbReference type="EC" id="2.7.13.3" evidence="2"/>
<dbReference type="GO" id="GO:0016020">
    <property type="term" value="C:membrane"/>
    <property type="evidence" value="ECO:0007669"/>
    <property type="project" value="InterPro"/>
</dbReference>
<dbReference type="HOGENOM" id="CLU_000445_20_1_11"/>